<dbReference type="EMBL" id="BGZK01000285">
    <property type="protein sequence ID" value="GBP34190.1"/>
    <property type="molecule type" value="Genomic_DNA"/>
</dbReference>
<gene>
    <name evidence="2" type="ORF">EVAR_30740_1</name>
    <name evidence="3" type="ORF">EVAR_30743_1</name>
</gene>
<evidence type="ECO:0000256" key="1">
    <source>
        <dbReference type="SAM" id="MobiDB-lite"/>
    </source>
</evidence>
<evidence type="ECO:0000313" key="2">
    <source>
        <dbReference type="EMBL" id="GBP34187.1"/>
    </source>
</evidence>
<comment type="caution">
    <text evidence="2">The sequence shown here is derived from an EMBL/GenBank/DDBJ whole genome shotgun (WGS) entry which is preliminary data.</text>
</comment>
<feature type="region of interest" description="Disordered" evidence="1">
    <location>
        <begin position="1"/>
        <end position="35"/>
    </location>
</feature>
<organism evidence="2 4">
    <name type="scientific">Eumeta variegata</name>
    <name type="common">Bagworm moth</name>
    <name type="synonym">Eumeta japonica</name>
    <dbReference type="NCBI Taxonomy" id="151549"/>
    <lineage>
        <taxon>Eukaryota</taxon>
        <taxon>Metazoa</taxon>
        <taxon>Ecdysozoa</taxon>
        <taxon>Arthropoda</taxon>
        <taxon>Hexapoda</taxon>
        <taxon>Insecta</taxon>
        <taxon>Pterygota</taxon>
        <taxon>Neoptera</taxon>
        <taxon>Endopterygota</taxon>
        <taxon>Lepidoptera</taxon>
        <taxon>Glossata</taxon>
        <taxon>Ditrysia</taxon>
        <taxon>Tineoidea</taxon>
        <taxon>Psychidae</taxon>
        <taxon>Oiketicinae</taxon>
        <taxon>Eumeta</taxon>
    </lineage>
</organism>
<accession>A0A4C1V7A8</accession>
<feature type="compositionally biased region" description="Basic and acidic residues" evidence="1">
    <location>
        <begin position="13"/>
        <end position="28"/>
    </location>
</feature>
<evidence type="ECO:0000313" key="4">
    <source>
        <dbReference type="Proteomes" id="UP000299102"/>
    </source>
</evidence>
<evidence type="ECO:0000313" key="3">
    <source>
        <dbReference type="EMBL" id="GBP34190.1"/>
    </source>
</evidence>
<name>A0A4C1V7A8_EUMVA</name>
<protein>
    <submittedName>
        <fullName evidence="2">Uncharacterized protein</fullName>
    </submittedName>
</protein>
<dbReference type="AlphaFoldDB" id="A0A4C1V7A8"/>
<reference evidence="2 4" key="1">
    <citation type="journal article" date="2019" name="Commun. Biol.">
        <title>The bagworm genome reveals a unique fibroin gene that provides high tensile strength.</title>
        <authorList>
            <person name="Kono N."/>
            <person name="Nakamura H."/>
            <person name="Ohtoshi R."/>
            <person name="Tomita M."/>
            <person name="Numata K."/>
            <person name="Arakawa K."/>
        </authorList>
    </citation>
    <scope>NUCLEOTIDE SEQUENCE [LARGE SCALE GENOMIC DNA]</scope>
</reference>
<keyword evidence="4" id="KW-1185">Reference proteome</keyword>
<sequence length="96" mass="11048">MPSSNPWIKKQLPRAEPEPSRETNRRSPPEPAPARQYINENSAFADDIQTVMSVLNTIKSAEISEFARDLRSCRNGQEKLYVLVKYHHLVVRLESI</sequence>
<dbReference type="EMBL" id="BGZK01000285">
    <property type="protein sequence ID" value="GBP34187.1"/>
    <property type="molecule type" value="Genomic_DNA"/>
</dbReference>
<dbReference type="Proteomes" id="UP000299102">
    <property type="component" value="Unassembled WGS sequence"/>
</dbReference>
<proteinExistence type="predicted"/>